<protein>
    <submittedName>
        <fullName evidence="9">Flap endonuclease</fullName>
    </submittedName>
</protein>
<dbReference type="PANTHER" id="PTHR11081">
    <property type="entry name" value="FLAP ENDONUCLEASE FAMILY MEMBER"/>
    <property type="match status" value="1"/>
</dbReference>
<dbReference type="InterPro" id="IPR006085">
    <property type="entry name" value="XPG_DNA_repair_N"/>
</dbReference>
<dbReference type="GO" id="GO:0046872">
    <property type="term" value="F:metal ion binding"/>
    <property type="evidence" value="ECO:0007669"/>
    <property type="project" value="UniProtKB-KW"/>
</dbReference>
<dbReference type="InterPro" id="IPR006084">
    <property type="entry name" value="XPG/Rad2"/>
</dbReference>
<dbReference type="PRINTS" id="PR00853">
    <property type="entry name" value="XPGRADSUPER"/>
</dbReference>
<dbReference type="InterPro" id="IPR036279">
    <property type="entry name" value="5-3_exonuclease_C_sf"/>
</dbReference>
<dbReference type="SMART" id="SM00485">
    <property type="entry name" value="XPGN"/>
    <property type="match status" value="1"/>
</dbReference>
<dbReference type="EMBL" id="MK500575">
    <property type="protein sequence ID" value="QBK92343.1"/>
    <property type="molecule type" value="Genomic_DNA"/>
</dbReference>
<sequence length="380" mass="43929">MGIKGLNKLLQRHAPYAFGEITLEQLRGTRVAIDGFNWIHTSYPTAKKIVIQRTDVTKHDPDESEIVKEWISLFFEFVKKWLNHSITPVFVLDGEYPMEKSDTRSKRRDDQRKTKARMLELKETVRTCDPLSITAEMIDELRKKMTNTRTIADESIDYLKELLKALGIPYIQATYEGEQLCSMLAIEGEVSAVFSTDTDNLAYGAPLLITKFSGFERSDSGGGVWKCKCVWHQNILKQLQYTHEKFVELCILGGCDYNTNMPKIGIITAYKLLNQYHSIDAFPPKYDVSPLKHHRCREMFTVVPVRALWGEGYLDYQHDKHPLLRPYLEQLGMLDRHYYVVTLFQNLTSFTPKTLFTPPPPPKLPVTKKYKNVTLIIHFT</sequence>
<dbReference type="Pfam" id="PF00752">
    <property type="entry name" value="XPG_N"/>
    <property type="match status" value="1"/>
</dbReference>
<dbReference type="SUPFAM" id="SSF47807">
    <property type="entry name" value="5' to 3' exonuclease, C-terminal subdomain"/>
    <property type="match status" value="1"/>
</dbReference>
<gene>
    <name evidence="9" type="ORF">LCPAC304_06900</name>
</gene>
<comment type="cofactor">
    <cofactor evidence="1">
        <name>Mg(2+)</name>
        <dbReference type="ChEBI" id="CHEBI:18420"/>
    </cofactor>
</comment>
<dbReference type="Pfam" id="PF00867">
    <property type="entry name" value="XPG_I"/>
    <property type="match status" value="1"/>
</dbReference>
<dbReference type="Gene3D" id="3.40.50.1010">
    <property type="entry name" value="5'-nuclease"/>
    <property type="match status" value="1"/>
</dbReference>
<evidence type="ECO:0000259" key="7">
    <source>
        <dbReference type="SMART" id="SM00484"/>
    </source>
</evidence>
<evidence type="ECO:0000256" key="5">
    <source>
        <dbReference type="ARBA" id="ARBA00022801"/>
    </source>
</evidence>
<evidence type="ECO:0000256" key="1">
    <source>
        <dbReference type="ARBA" id="ARBA00001946"/>
    </source>
</evidence>
<evidence type="ECO:0000256" key="3">
    <source>
        <dbReference type="ARBA" id="ARBA00022723"/>
    </source>
</evidence>
<accession>A0A481Z8V2</accession>
<organism evidence="9">
    <name type="scientific">Pithovirus LCPAC304</name>
    <dbReference type="NCBI Taxonomy" id="2506594"/>
    <lineage>
        <taxon>Viruses</taxon>
        <taxon>Pithoviruses</taxon>
    </lineage>
</organism>
<reference evidence="9" key="1">
    <citation type="journal article" date="2019" name="MBio">
        <title>Virus Genomes from Deep Sea Sediments Expand the Ocean Megavirome and Support Independent Origins of Viral Gigantism.</title>
        <authorList>
            <person name="Backstrom D."/>
            <person name="Yutin N."/>
            <person name="Jorgensen S.L."/>
            <person name="Dharamshi J."/>
            <person name="Homa F."/>
            <person name="Zaremba-Niedwiedzka K."/>
            <person name="Spang A."/>
            <person name="Wolf Y.I."/>
            <person name="Koonin E.V."/>
            <person name="Ettema T.J."/>
        </authorList>
    </citation>
    <scope>NUCLEOTIDE SEQUENCE</scope>
</reference>
<feature type="domain" description="XPG-I" evidence="7">
    <location>
        <begin position="164"/>
        <end position="241"/>
    </location>
</feature>
<keyword evidence="2" id="KW-0540">Nuclease</keyword>
<evidence type="ECO:0000256" key="6">
    <source>
        <dbReference type="ARBA" id="ARBA00022842"/>
    </source>
</evidence>
<keyword evidence="3" id="KW-0479">Metal-binding</keyword>
<dbReference type="InterPro" id="IPR006086">
    <property type="entry name" value="XPG-I_dom"/>
</dbReference>
<feature type="domain" description="XPG N-terminal" evidence="8">
    <location>
        <begin position="1"/>
        <end position="114"/>
    </location>
</feature>
<dbReference type="PANTHER" id="PTHR11081:SF9">
    <property type="entry name" value="FLAP ENDONUCLEASE 1"/>
    <property type="match status" value="1"/>
</dbReference>
<dbReference type="GO" id="GO:0017108">
    <property type="term" value="F:5'-flap endonuclease activity"/>
    <property type="evidence" value="ECO:0007669"/>
    <property type="project" value="TreeGrafter"/>
</dbReference>
<evidence type="ECO:0000313" key="9">
    <source>
        <dbReference type="EMBL" id="QBK92343.1"/>
    </source>
</evidence>
<proteinExistence type="predicted"/>
<dbReference type="InterPro" id="IPR029060">
    <property type="entry name" value="PIN-like_dom_sf"/>
</dbReference>
<dbReference type="Gene3D" id="1.10.150.20">
    <property type="entry name" value="5' to 3' exonuclease, C-terminal subdomain"/>
    <property type="match status" value="1"/>
</dbReference>
<keyword evidence="6" id="KW-0460">Magnesium</keyword>
<keyword evidence="5" id="KW-0378">Hydrolase</keyword>
<dbReference type="InterPro" id="IPR008918">
    <property type="entry name" value="HhH2"/>
</dbReference>
<evidence type="ECO:0000256" key="2">
    <source>
        <dbReference type="ARBA" id="ARBA00022722"/>
    </source>
</evidence>
<dbReference type="SUPFAM" id="SSF88723">
    <property type="entry name" value="PIN domain-like"/>
    <property type="match status" value="1"/>
</dbReference>
<keyword evidence="4 9" id="KW-0255">Endonuclease</keyword>
<dbReference type="GO" id="GO:0003677">
    <property type="term" value="F:DNA binding"/>
    <property type="evidence" value="ECO:0007669"/>
    <property type="project" value="InterPro"/>
</dbReference>
<evidence type="ECO:0000259" key="8">
    <source>
        <dbReference type="SMART" id="SM00485"/>
    </source>
</evidence>
<dbReference type="SMART" id="SM00484">
    <property type="entry name" value="XPGI"/>
    <property type="match status" value="1"/>
</dbReference>
<dbReference type="SMART" id="SM00279">
    <property type="entry name" value="HhH2"/>
    <property type="match status" value="1"/>
</dbReference>
<name>A0A481Z8V2_9VIRU</name>
<evidence type="ECO:0000256" key="4">
    <source>
        <dbReference type="ARBA" id="ARBA00022759"/>
    </source>
</evidence>